<feature type="repeat" description="WD" evidence="1">
    <location>
        <begin position="121"/>
        <end position="154"/>
    </location>
</feature>
<dbReference type="PROSITE" id="PS50294">
    <property type="entry name" value="WD_REPEATS_REGION"/>
    <property type="match status" value="1"/>
</dbReference>
<dbReference type="InterPro" id="IPR015943">
    <property type="entry name" value="WD40/YVTN_repeat-like_dom_sf"/>
</dbReference>
<dbReference type="AlphaFoldDB" id="A0A6A6NJY5"/>
<evidence type="ECO:0000313" key="3">
    <source>
        <dbReference type="EMBL" id="KAF2325514.1"/>
    </source>
</evidence>
<keyword evidence="2" id="KW-0812">Transmembrane</keyword>
<dbReference type="PROSITE" id="PS50082">
    <property type="entry name" value="WD_REPEATS_2"/>
    <property type="match status" value="3"/>
</dbReference>
<feature type="repeat" description="WD" evidence="1">
    <location>
        <begin position="52"/>
        <end position="82"/>
    </location>
</feature>
<organism evidence="3 4">
    <name type="scientific">Hevea brasiliensis</name>
    <name type="common">Para rubber tree</name>
    <name type="synonym">Siphonia brasiliensis</name>
    <dbReference type="NCBI Taxonomy" id="3981"/>
    <lineage>
        <taxon>Eukaryota</taxon>
        <taxon>Viridiplantae</taxon>
        <taxon>Streptophyta</taxon>
        <taxon>Embryophyta</taxon>
        <taxon>Tracheophyta</taxon>
        <taxon>Spermatophyta</taxon>
        <taxon>Magnoliopsida</taxon>
        <taxon>eudicotyledons</taxon>
        <taxon>Gunneridae</taxon>
        <taxon>Pentapetalae</taxon>
        <taxon>rosids</taxon>
        <taxon>fabids</taxon>
        <taxon>Malpighiales</taxon>
        <taxon>Euphorbiaceae</taxon>
        <taxon>Crotonoideae</taxon>
        <taxon>Micrandreae</taxon>
        <taxon>Hevea</taxon>
    </lineage>
</organism>
<evidence type="ECO:0000256" key="2">
    <source>
        <dbReference type="SAM" id="Phobius"/>
    </source>
</evidence>
<dbReference type="Gene3D" id="2.130.10.10">
    <property type="entry name" value="YVTN repeat-like/Quinoprotein amine dehydrogenase"/>
    <property type="match status" value="1"/>
</dbReference>
<reference evidence="3 4" key="1">
    <citation type="journal article" date="2020" name="Mol. Plant">
        <title>The Chromosome-Based Rubber Tree Genome Provides New Insights into Spurge Genome Evolution and Rubber Biosynthesis.</title>
        <authorList>
            <person name="Liu J."/>
            <person name="Shi C."/>
            <person name="Shi C.C."/>
            <person name="Li W."/>
            <person name="Zhang Q.J."/>
            <person name="Zhang Y."/>
            <person name="Li K."/>
            <person name="Lu H.F."/>
            <person name="Shi C."/>
            <person name="Zhu S.T."/>
            <person name="Xiao Z.Y."/>
            <person name="Nan H."/>
            <person name="Yue Y."/>
            <person name="Zhu X.G."/>
            <person name="Wu Y."/>
            <person name="Hong X.N."/>
            <person name="Fan G.Y."/>
            <person name="Tong Y."/>
            <person name="Zhang D."/>
            <person name="Mao C.L."/>
            <person name="Liu Y.L."/>
            <person name="Hao S.J."/>
            <person name="Liu W.Q."/>
            <person name="Lv M.Q."/>
            <person name="Zhang H.B."/>
            <person name="Liu Y."/>
            <person name="Hu-Tang G.R."/>
            <person name="Wang J.P."/>
            <person name="Wang J.H."/>
            <person name="Sun Y.H."/>
            <person name="Ni S.B."/>
            <person name="Chen W.B."/>
            <person name="Zhang X.C."/>
            <person name="Jiao Y.N."/>
            <person name="Eichler E.E."/>
            <person name="Li G.H."/>
            <person name="Liu X."/>
            <person name="Gao L.Z."/>
        </authorList>
    </citation>
    <scope>NUCLEOTIDE SEQUENCE [LARGE SCALE GENOMIC DNA]</scope>
    <source>
        <strain evidence="4">cv. GT1</strain>
        <tissue evidence="3">Leaf</tissue>
    </source>
</reference>
<gene>
    <name evidence="3" type="ORF">GH714_029726</name>
</gene>
<evidence type="ECO:0008006" key="5">
    <source>
        <dbReference type="Google" id="ProtNLM"/>
    </source>
</evidence>
<feature type="transmembrane region" description="Helical" evidence="2">
    <location>
        <begin position="27"/>
        <end position="44"/>
    </location>
</feature>
<dbReference type="PANTHER" id="PTHR22848">
    <property type="entry name" value="WD40 REPEAT PROTEIN"/>
    <property type="match status" value="1"/>
</dbReference>
<keyword evidence="2" id="KW-1133">Transmembrane helix</keyword>
<keyword evidence="4" id="KW-1185">Reference proteome</keyword>
<accession>A0A6A6NJY5</accession>
<evidence type="ECO:0000313" key="4">
    <source>
        <dbReference type="Proteomes" id="UP000467840"/>
    </source>
</evidence>
<proteinExistence type="predicted"/>
<keyword evidence="2" id="KW-0472">Membrane</keyword>
<feature type="repeat" description="WD" evidence="1">
    <location>
        <begin position="93"/>
        <end position="123"/>
    </location>
</feature>
<evidence type="ECO:0000256" key="1">
    <source>
        <dbReference type="PROSITE-ProRule" id="PRU00221"/>
    </source>
</evidence>
<dbReference type="InterPro" id="IPR045184">
    <property type="entry name" value="SMU1"/>
</dbReference>
<dbReference type="InterPro" id="IPR036322">
    <property type="entry name" value="WD40_repeat_dom_sf"/>
</dbReference>
<dbReference type="InterPro" id="IPR001680">
    <property type="entry name" value="WD40_rpt"/>
</dbReference>
<dbReference type="EMBL" id="JAAGAX010000001">
    <property type="protein sequence ID" value="KAF2325514.1"/>
    <property type="molecule type" value="Genomic_DNA"/>
</dbReference>
<dbReference type="GO" id="GO:0000398">
    <property type="term" value="P:mRNA splicing, via spliceosome"/>
    <property type="evidence" value="ECO:0007669"/>
    <property type="project" value="InterPro"/>
</dbReference>
<comment type="caution">
    <text evidence="3">The sequence shown here is derived from an EMBL/GenBank/DDBJ whole genome shotgun (WGS) entry which is preliminary data.</text>
</comment>
<keyword evidence="1" id="KW-0853">WD repeat</keyword>
<sequence length="154" mass="17680">MLISDDMYPTALAHTIKEFPMSITETLNYMLLIFCIFFPAAVWNKKLCRMCSFLPDGQFLVSCSVDGFIEVWDYLSGKLKKDLQYQAQADETFMMHDDPVLCVDFSRDSEMIASASQDGKIKVHEKDVIVVTHHPHRNVVATYSEDCAMKLWKP</sequence>
<dbReference type="Proteomes" id="UP000467840">
    <property type="component" value="Chromosome 5"/>
</dbReference>
<dbReference type="SMART" id="SM00320">
    <property type="entry name" value="WD40"/>
    <property type="match status" value="2"/>
</dbReference>
<protein>
    <recommendedName>
        <fullName evidence="5">Anaphase-promoting complex subunit 4 WD40 domain-containing protein</fullName>
    </recommendedName>
</protein>
<dbReference type="SUPFAM" id="SSF50978">
    <property type="entry name" value="WD40 repeat-like"/>
    <property type="match status" value="1"/>
</dbReference>
<dbReference type="Pfam" id="PF00400">
    <property type="entry name" value="WD40"/>
    <property type="match status" value="3"/>
</dbReference>
<name>A0A6A6NJY5_HEVBR</name>